<dbReference type="PROSITE" id="PS51257">
    <property type="entry name" value="PROKAR_LIPOPROTEIN"/>
    <property type="match status" value="1"/>
</dbReference>
<gene>
    <name evidence="2" type="ORF">L3V18_17950</name>
</gene>
<organism evidence="2 3">
    <name type="scientific">Marilutibacter chinensis</name>
    <dbReference type="NCBI Taxonomy" id="2912247"/>
    <lineage>
        <taxon>Bacteria</taxon>
        <taxon>Pseudomonadati</taxon>
        <taxon>Pseudomonadota</taxon>
        <taxon>Gammaproteobacteria</taxon>
        <taxon>Lysobacterales</taxon>
        <taxon>Lysobacteraceae</taxon>
        <taxon>Marilutibacter</taxon>
    </lineage>
</organism>
<sequence length="141" mass="14023">MSLSLRPVPSVLILTPLLAGCASIPRSDTPAAALARLDCTALAGEHAQALQSREAALRARSGSWKAVLPVAIGIRYAAANAAVADADDRLALIATHRRDAGCLPTVDSAAVSDPADPTTGTAADGAALPSASALTGTGSDQ</sequence>
<evidence type="ECO:0000256" key="1">
    <source>
        <dbReference type="SAM" id="MobiDB-lite"/>
    </source>
</evidence>
<feature type="region of interest" description="Disordered" evidence="1">
    <location>
        <begin position="107"/>
        <end position="141"/>
    </location>
</feature>
<reference evidence="2" key="2">
    <citation type="submission" date="2022-01" db="EMBL/GenBank/DDBJ databases">
        <authorList>
            <person name="Zhou L.Y."/>
        </authorList>
    </citation>
    <scope>NUCLEOTIDE SEQUENCE</scope>
    <source>
        <strain evidence="2">TLK-CK17</strain>
    </source>
</reference>
<evidence type="ECO:0000313" key="2">
    <source>
        <dbReference type="EMBL" id="MCF7223648.1"/>
    </source>
</evidence>
<reference evidence="2" key="1">
    <citation type="submission" date="2022-01" db="EMBL/GenBank/DDBJ databases">
        <title>Lysobacter chinensis sp. nov., a bacterium isolated from cow dung compost.</title>
        <authorList>
            <person name="Liu Y."/>
        </authorList>
    </citation>
    <scope>NUCLEOTIDE SEQUENCE</scope>
    <source>
        <strain evidence="2">TLK-CK17</strain>
    </source>
</reference>
<feature type="compositionally biased region" description="Low complexity" evidence="1">
    <location>
        <begin position="113"/>
        <end position="134"/>
    </location>
</feature>
<evidence type="ECO:0008006" key="4">
    <source>
        <dbReference type="Google" id="ProtNLM"/>
    </source>
</evidence>
<proteinExistence type="predicted"/>
<evidence type="ECO:0000313" key="3">
    <source>
        <dbReference type="Proteomes" id="UP001430796"/>
    </source>
</evidence>
<accession>A0ABS9HXY4</accession>
<dbReference type="EMBL" id="JAKJPO010000019">
    <property type="protein sequence ID" value="MCF7223648.1"/>
    <property type="molecule type" value="Genomic_DNA"/>
</dbReference>
<comment type="caution">
    <text evidence="2">The sequence shown here is derived from an EMBL/GenBank/DDBJ whole genome shotgun (WGS) entry which is preliminary data.</text>
</comment>
<name>A0ABS9HXY4_9GAMM</name>
<protein>
    <recommendedName>
        <fullName evidence="4">Lipoprotein</fullName>
    </recommendedName>
</protein>
<keyword evidence="3" id="KW-1185">Reference proteome</keyword>
<dbReference type="Proteomes" id="UP001430796">
    <property type="component" value="Unassembled WGS sequence"/>
</dbReference>
<dbReference type="RefSeq" id="WP_237056783.1">
    <property type="nucleotide sequence ID" value="NZ_JAKJPO010000019.1"/>
</dbReference>